<keyword evidence="3" id="KW-1185">Reference proteome</keyword>
<dbReference type="EMBL" id="PUHP01001036">
    <property type="protein sequence ID" value="TQN66980.1"/>
    <property type="molecule type" value="Genomic_DNA"/>
</dbReference>
<proteinExistence type="predicted"/>
<evidence type="ECO:0000256" key="1">
    <source>
        <dbReference type="SAM" id="MobiDB-lite"/>
    </source>
</evidence>
<evidence type="ECO:0000313" key="2">
    <source>
        <dbReference type="EMBL" id="TQN66980.1"/>
    </source>
</evidence>
<reference evidence="2 3" key="1">
    <citation type="journal article" date="2019" name="Sci. Rep.">
        <title>Colletotrichum shisoi sp. nov., an anthracnose pathogen of Perilla frutescens in Japan: molecular phylogenetic, morphological and genomic evidence.</title>
        <authorList>
            <person name="Gan P."/>
            <person name="Tsushima A."/>
            <person name="Hiroyama R."/>
            <person name="Narusaka M."/>
            <person name="Takano Y."/>
            <person name="Narusaka Y."/>
            <person name="Kawaradani M."/>
            <person name="Damm U."/>
            <person name="Shirasu K."/>
        </authorList>
    </citation>
    <scope>NUCLEOTIDE SEQUENCE [LARGE SCALE GENOMIC DNA]</scope>
    <source>
        <strain evidence="2 3">PG-2018a</strain>
    </source>
</reference>
<feature type="compositionally biased region" description="Pro residues" evidence="1">
    <location>
        <begin position="1"/>
        <end position="11"/>
    </location>
</feature>
<sequence>MPSMVIPPPLSPIHQTSTAGHPQPGPSLLPVWRAARTTDGTLDGATRAS</sequence>
<dbReference type="AlphaFoldDB" id="A0A5Q4BJ67"/>
<accession>A0A5Q4BJ67</accession>
<gene>
    <name evidence="2" type="ORF">CSHISOI_08462</name>
</gene>
<name>A0A5Q4BJ67_9PEZI</name>
<dbReference type="Proteomes" id="UP000326340">
    <property type="component" value="Unassembled WGS sequence"/>
</dbReference>
<feature type="region of interest" description="Disordered" evidence="1">
    <location>
        <begin position="1"/>
        <end position="30"/>
    </location>
</feature>
<protein>
    <submittedName>
        <fullName evidence="2">Uncharacterized protein</fullName>
    </submittedName>
</protein>
<organism evidence="2 3">
    <name type="scientific">Colletotrichum shisoi</name>
    <dbReference type="NCBI Taxonomy" id="2078593"/>
    <lineage>
        <taxon>Eukaryota</taxon>
        <taxon>Fungi</taxon>
        <taxon>Dikarya</taxon>
        <taxon>Ascomycota</taxon>
        <taxon>Pezizomycotina</taxon>
        <taxon>Sordariomycetes</taxon>
        <taxon>Hypocreomycetidae</taxon>
        <taxon>Glomerellales</taxon>
        <taxon>Glomerellaceae</taxon>
        <taxon>Colletotrichum</taxon>
        <taxon>Colletotrichum destructivum species complex</taxon>
    </lineage>
</organism>
<comment type="caution">
    <text evidence="2">The sequence shown here is derived from an EMBL/GenBank/DDBJ whole genome shotgun (WGS) entry which is preliminary data.</text>
</comment>
<evidence type="ECO:0000313" key="3">
    <source>
        <dbReference type="Proteomes" id="UP000326340"/>
    </source>
</evidence>